<dbReference type="InterPro" id="IPR001461">
    <property type="entry name" value="Aspartic_peptidase_A1"/>
</dbReference>
<dbReference type="AlphaFoldDB" id="W9R1X9"/>
<protein>
    <submittedName>
        <fullName evidence="4">Aspartic proteinase nepenthesin-2</fullName>
    </submittedName>
</protein>
<evidence type="ECO:0000313" key="4">
    <source>
        <dbReference type="EMBL" id="EXB64636.1"/>
    </source>
</evidence>
<feature type="active site" evidence="2">
    <location>
        <position position="309"/>
    </location>
</feature>
<comment type="similarity">
    <text evidence="1">Belongs to the peptidase A1 family.</text>
</comment>
<dbReference type="Pfam" id="PF14541">
    <property type="entry name" value="TAXi_C"/>
    <property type="match status" value="1"/>
</dbReference>
<dbReference type="PANTHER" id="PTHR13683">
    <property type="entry name" value="ASPARTYL PROTEASES"/>
    <property type="match status" value="1"/>
</dbReference>
<evidence type="ECO:0000259" key="3">
    <source>
        <dbReference type="PROSITE" id="PS51767"/>
    </source>
</evidence>
<dbReference type="eggNOG" id="KOG1339">
    <property type="taxonomic scope" value="Eukaryota"/>
</dbReference>
<organism evidence="4 5">
    <name type="scientific">Morus notabilis</name>
    <dbReference type="NCBI Taxonomy" id="981085"/>
    <lineage>
        <taxon>Eukaryota</taxon>
        <taxon>Viridiplantae</taxon>
        <taxon>Streptophyta</taxon>
        <taxon>Embryophyta</taxon>
        <taxon>Tracheophyta</taxon>
        <taxon>Spermatophyta</taxon>
        <taxon>Magnoliopsida</taxon>
        <taxon>eudicotyledons</taxon>
        <taxon>Gunneridae</taxon>
        <taxon>Pentapetalae</taxon>
        <taxon>rosids</taxon>
        <taxon>fabids</taxon>
        <taxon>Rosales</taxon>
        <taxon>Moraceae</taxon>
        <taxon>Moreae</taxon>
        <taxon>Morus</taxon>
    </lineage>
</organism>
<dbReference type="GO" id="GO:0006508">
    <property type="term" value="P:proteolysis"/>
    <property type="evidence" value="ECO:0007669"/>
    <property type="project" value="InterPro"/>
</dbReference>
<evidence type="ECO:0000313" key="5">
    <source>
        <dbReference type="Proteomes" id="UP000030645"/>
    </source>
</evidence>
<reference evidence="5" key="1">
    <citation type="submission" date="2013-01" db="EMBL/GenBank/DDBJ databases">
        <title>Draft Genome Sequence of a Mulberry Tree, Morus notabilis C.K. Schneid.</title>
        <authorList>
            <person name="He N."/>
            <person name="Zhao S."/>
        </authorList>
    </citation>
    <scope>NUCLEOTIDE SEQUENCE</scope>
</reference>
<keyword evidence="5" id="KW-1185">Reference proteome</keyword>
<dbReference type="PROSITE" id="PS51767">
    <property type="entry name" value="PEPTIDASE_A1"/>
    <property type="match status" value="1"/>
</dbReference>
<dbReference type="SUPFAM" id="SSF50630">
    <property type="entry name" value="Acid proteases"/>
    <property type="match status" value="1"/>
</dbReference>
<dbReference type="InterPro" id="IPR021109">
    <property type="entry name" value="Peptidase_aspartic_dom_sf"/>
</dbReference>
<feature type="domain" description="Peptidase A1" evidence="3">
    <location>
        <begin position="85"/>
        <end position="423"/>
    </location>
</feature>
<dbReference type="STRING" id="981085.W9R1X9"/>
<dbReference type="GO" id="GO:0004190">
    <property type="term" value="F:aspartic-type endopeptidase activity"/>
    <property type="evidence" value="ECO:0007669"/>
    <property type="project" value="InterPro"/>
</dbReference>
<name>W9R1X9_9ROSA</name>
<dbReference type="EMBL" id="KE344502">
    <property type="protein sequence ID" value="EXB64636.1"/>
    <property type="molecule type" value="Genomic_DNA"/>
</dbReference>
<feature type="active site" evidence="2">
    <location>
        <position position="103"/>
    </location>
</feature>
<dbReference type="InterPro" id="IPR033121">
    <property type="entry name" value="PEPTIDASE_A1"/>
</dbReference>
<proteinExistence type="inferred from homology"/>
<dbReference type="FunFam" id="2.40.70.10:FF:000013">
    <property type="entry name" value="Aspartyl protease AED1"/>
    <property type="match status" value="1"/>
</dbReference>
<sequence>MDLSGIHLNLYHVKSNSSLFNSKSWLHDVLAKDEERFKAFSSRLAQNEAEITTSASSSSHSKRTTYLKSVSLPLNSGISIGSGNYYVKIGLGSPAKYYPVIVDTGSSFSWLQCQPCRIYCHNQAGPIFDPSASKTYKSLPCDRSECSSLKRATLNDPFCEANSHTCIYTASYGDASFSIGYLSQDRLALNPSQVLPSFVYGCGQDNQGLFGMAAGIIGLARDKLSLLAQTSYKYGYGFSYCLPSAKGGQGGVLSIGTASLGTLSGFKFTPMVTDPRNPSLYFIGLSGITVAGKPLGVSAATYKVPTIIDSGTVITRLPTPVYSALKDTFVKIMKRKYTKASGYSILDTCFKGSLASVTAVPPIQLVFQGGAALNLAPKNILIEIEDLVCLAFAGSNELTVIGNRQQQTFKVAYDVSKSRIGFAPGGCR</sequence>
<dbReference type="CDD" id="cd05472">
    <property type="entry name" value="cnd41_like"/>
    <property type="match status" value="1"/>
</dbReference>
<dbReference type="Gene3D" id="2.40.70.10">
    <property type="entry name" value="Acid Proteases"/>
    <property type="match status" value="2"/>
</dbReference>
<dbReference type="InterPro" id="IPR032861">
    <property type="entry name" value="TAXi_N"/>
</dbReference>
<dbReference type="FunFam" id="2.40.70.10:FF:000031">
    <property type="entry name" value="Aspartyl protease AED1"/>
    <property type="match status" value="1"/>
</dbReference>
<evidence type="ECO:0000256" key="1">
    <source>
        <dbReference type="ARBA" id="ARBA00007447"/>
    </source>
</evidence>
<gene>
    <name evidence="4" type="ORF">L484_017968</name>
</gene>
<accession>W9R1X9</accession>
<dbReference type="InterPro" id="IPR033873">
    <property type="entry name" value="CND41-like"/>
</dbReference>
<dbReference type="KEGG" id="mnt:21400951"/>
<dbReference type="Pfam" id="PF14543">
    <property type="entry name" value="TAXi_N"/>
    <property type="match status" value="1"/>
</dbReference>
<dbReference type="PROSITE" id="PS00141">
    <property type="entry name" value="ASP_PROTEASE"/>
    <property type="match status" value="1"/>
</dbReference>
<dbReference type="OrthoDB" id="2747330at2759"/>
<dbReference type="PANTHER" id="PTHR13683:SF809">
    <property type="entry name" value="PEPTIDASE A1 DOMAIN-CONTAINING PROTEIN"/>
    <property type="match status" value="1"/>
</dbReference>
<evidence type="ECO:0000256" key="2">
    <source>
        <dbReference type="PIRSR" id="PIRSR601461-1"/>
    </source>
</evidence>
<dbReference type="InterPro" id="IPR001969">
    <property type="entry name" value="Aspartic_peptidase_AS"/>
</dbReference>
<dbReference type="InterPro" id="IPR032799">
    <property type="entry name" value="TAXi_C"/>
</dbReference>
<dbReference type="Proteomes" id="UP000030645">
    <property type="component" value="Unassembled WGS sequence"/>
</dbReference>